<dbReference type="Proteomes" id="UP000477386">
    <property type="component" value="Unassembled WGS sequence"/>
</dbReference>
<dbReference type="AlphaFoldDB" id="A0A6M0ILG2"/>
<sequence length="249" mass="28252">MNTQSELISGIYNYCDAWCERCLFTSRCRSYQIQHETGLAKPQTAGDDLIQKLTDALTLTKKYVENLTGTQGQHALMGEQAQALETKVVRQSDFRKHPLALLANDYLRQTGLWLPVGKDLLEEAGQRQIGAVELGLQTQEDAMHLLHTLKDAWEMIRWYRTLIPVKTLAVLRALAEPVTDPQLSSYHAGKAKLILVSIDQSLLAWETIIQFFPEETDDLLDLMALLSRLRRELETLCPDARAFMRPGLD</sequence>
<proteinExistence type="predicted"/>
<evidence type="ECO:0000313" key="2">
    <source>
        <dbReference type="Proteomes" id="UP000477386"/>
    </source>
</evidence>
<dbReference type="EMBL" id="JAAGNZ010000002">
    <property type="protein sequence ID" value="NEU68727.1"/>
    <property type="molecule type" value="Genomic_DNA"/>
</dbReference>
<accession>A0A6M0ILG2</accession>
<organism evidence="1 2">
    <name type="scientific">Spirosoma agri</name>
    <dbReference type="NCBI Taxonomy" id="1987381"/>
    <lineage>
        <taxon>Bacteria</taxon>
        <taxon>Pseudomonadati</taxon>
        <taxon>Bacteroidota</taxon>
        <taxon>Cytophagia</taxon>
        <taxon>Cytophagales</taxon>
        <taxon>Cytophagaceae</taxon>
        <taxon>Spirosoma</taxon>
    </lineage>
</organism>
<evidence type="ECO:0000313" key="1">
    <source>
        <dbReference type="EMBL" id="NEU68727.1"/>
    </source>
</evidence>
<reference evidence="1 2" key="1">
    <citation type="submission" date="2020-02" db="EMBL/GenBank/DDBJ databases">
        <title>Draft genome sequence of two Spirosoma agri KCTC 52727 and Spirosoma terrae KCTC 52035.</title>
        <authorList>
            <person name="Rojas J."/>
            <person name="Ambika Manirajan B."/>
            <person name="Ratering S."/>
            <person name="Suarez C."/>
            <person name="Schnell S."/>
        </authorList>
    </citation>
    <scope>NUCLEOTIDE SEQUENCE [LARGE SCALE GENOMIC DNA]</scope>
    <source>
        <strain evidence="1 2">KCTC 52727</strain>
    </source>
</reference>
<protein>
    <submittedName>
        <fullName evidence="1">Uncharacterized protein</fullName>
    </submittedName>
</protein>
<comment type="caution">
    <text evidence="1">The sequence shown here is derived from an EMBL/GenBank/DDBJ whole genome shotgun (WGS) entry which is preliminary data.</text>
</comment>
<gene>
    <name evidence="1" type="ORF">GK091_17700</name>
</gene>
<keyword evidence="2" id="KW-1185">Reference proteome</keyword>
<dbReference type="RefSeq" id="WP_164041231.1">
    <property type="nucleotide sequence ID" value="NZ_JAAGNZ010000002.1"/>
</dbReference>
<name>A0A6M0ILG2_9BACT</name>